<evidence type="ECO:0000256" key="1">
    <source>
        <dbReference type="SAM" id="MobiDB-lite"/>
    </source>
</evidence>
<name>A0AA38VV62_9PEZI</name>
<reference evidence="2" key="1">
    <citation type="submission" date="2022-07" db="EMBL/GenBank/DDBJ databases">
        <title>Fungi with potential for degradation of polypropylene.</title>
        <authorList>
            <person name="Gostincar C."/>
        </authorList>
    </citation>
    <scope>NUCLEOTIDE SEQUENCE</scope>
    <source>
        <strain evidence="2">EXF-13287</strain>
    </source>
</reference>
<sequence length="185" mass="20328">MPRFADEDGEIIPCKPCFERIGRKLHRDEQCAPPAGRGPRCHNCATRHRQCFGIPPAAHDAVRRMLDMRREFWSGRVTEEDFEYWYAAARQAISEAETAAEASEISQAAGEAQGTADAQPVASVSGRPAKKRSVVSGSAPRPVVAEQIGEEMDVDSMGVAATLHAILRTLIKIDRRMESLEARIG</sequence>
<gene>
    <name evidence="2" type="ORF">NKR19_g4669</name>
</gene>
<protein>
    <submittedName>
        <fullName evidence="2">Uncharacterized protein</fullName>
    </submittedName>
</protein>
<feature type="compositionally biased region" description="Low complexity" evidence="1">
    <location>
        <begin position="104"/>
        <end position="113"/>
    </location>
</feature>
<comment type="caution">
    <text evidence="2">The sequence shown here is derived from an EMBL/GenBank/DDBJ whole genome shotgun (WGS) entry which is preliminary data.</text>
</comment>
<evidence type="ECO:0000313" key="2">
    <source>
        <dbReference type="EMBL" id="KAJ9152161.1"/>
    </source>
</evidence>
<dbReference type="Proteomes" id="UP001174691">
    <property type="component" value="Unassembled WGS sequence"/>
</dbReference>
<accession>A0AA38VV62</accession>
<dbReference type="EMBL" id="JANBVN010000059">
    <property type="protein sequence ID" value="KAJ9152161.1"/>
    <property type="molecule type" value="Genomic_DNA"/>
</dbReference>
<keyword evidence="3" id="KW-1185">Reference proteome</keyword>
<evidence type="ECO:0000313" key="3">
    <source>
        <dbReference type="Proteomes" id="UP001174691"/>
    </source>
</evidence>
<feature type="region of interest" description="Disordered" evidence="1">
    <location>
        <begin position="104"/>
        <end position="141"/>
    </location>
</feature>
<proteinExistence type="predicted"/>
<organism evidence="2 3">
    <name type="scientific">Coniochaeta hoffmannii</name>
    <dbReference type="NCBI Taxonomy" id="91930"/>
    <lineage>
        <taxon>Eukaryota</taxon>
        <taxon>Fungi</taxon>
        <taxon>Dikarya</taxon>
        <taxon>Ascomycota</taxon>
        <taxon>Pezizomycotina</taxon>
        <taxon>Sordariomycetes</taxon>
        <taxon>Sordariomycetidae</taxon>
        <taxon>Coniochaetales</taxon>
        <taxon>Coniochaetaceae</taxon>
        <taxon>Coniochaeta</taxon>
    </lineage>
</organism>
<dbReference type="AlphaFoldDB" id="A0AA38VV62"/>